<reference evidence="2 3" key="1">
    <citation type="submission" date="2018-06" db="EMBL/GenBank/DDBJ databases">
        <title>Complete Genome Sequence of Desulfobacter hydrogenophilus (DSM3380).</title>
        <authorList>
            <person name="Marietou A."/>
            <person name="Schreiber L."/>
            <person name="Marshall I."/>
            <person name="Jorgensen B."/>
        </authorList>
    </citation>
    <scope>NUCLEOTIDE SEQUENCE [LARGE SCALE GENOMIC DNA]</scope>
    <source>
        <strain evidence="2 3">DSM 3380</strain>
    </source>
</reference>
<dbReference type="OrthoDB" id="9792285at2"/>
<sequence>MIDVNRQKFWMLSEPGQFALKDPTGSVEWCRKKAHPVLRMKRTRLLELMPQNPIQARIRAKLLSDQPPSTVDAYGTWAYVDEMPNVILGGGVFPDPIEIIDFAETERVVDMSMNPEGVLYVISRDETNVATVYMINLKGAKDDGKNAFLGDEEAAEDTNVARARFPQADGRPDRIVALASGGALLLDREHNTFWQIVGKPMREQPLAMYPPETPRPCADGPMPQELIDRPDLVLPGGFEAVDMASSPEGQTAVLLFPTEAEVNTPAAVVLIAGEMISAPVYLYGISAPFSIGSIRENEWTVLCEDQKEAFGFTVPFLTQTPDEPVRVSGNRYPLNWGKNNSRKNARLCNGLSRPVYYPSTDKQGHFLIRPLYPLSFPSYPAQVTVSAAHIIDSGEPHTVWHRLLLEAHLPKGTGVIVHVSASEDRGDLENDPKGFDHYFGAAPGPRDGPRGTWISDTSEVPFFPGLLTDTPKNGTAGVFGVLIQRYGYEIRSLKGRYLKVDMTLTGGGQATPEIAALRIYYPRFSYLDRYLPELYRETDVRQRAQETGAASGSDFLQRFLCLFEGELTDIENRVAASHMLTNPVCAPAQALDWLGQWVALSDKHDLPEERKRLLIREATALYRKRGTIKGLARTLELVTGLEEEFVLLEDFRLRRTFATILGRDFSIENDPLLMADIPNANSYLGDTLILGQEEKKEFLALYGVDIPWNNGDQDVVDNFYARLGNRLTVLVHKQAAKETLGLIRRIVAAEIPAHIEFRVIPATKPLIIGMYSLLGVDTYTSEAPQRRTARVGHSYLGRYDFIQKLPVLDERLEP</sequence>
<reference evidence="1 4" key="2">
    <citation type="submission" date="2019-02" db="EMBL/GenBank/DDBJ databases">
        <title>Complete genome sequence of Desulfobacter hydrogenophilus AcRS1.</title>
        <authorList>
            <person name="Marietou A."/>
            <person name="Lund M.B."/>
            <person name="Marshall I.P.G."/>
            <person name="Schreiber L."/>
            <person name="Jorgensen B."/>
        </authorList>
    </citation>
    <scope>NUCLEOTIDE SEQUENCE [LARGE SCALE GENOMIC DNA]</scope>
    <source>
        <strain evidence="1 4">AcRS1</strain>
    </source>
</reference>
<dbReference type="AlphaFoldDB" id="A0A328FF71"/>
<dbReference type="EMBL" id="QLNI01000010">
    <property type="protein sequence ID" value="RAM02826.1"/>
    <property type="molecule type" value="Genomic_DNA"/>
</dbReference>
<proteinExistence type="predicted"/>
<dbReference type="Proteomes" id="UP000293902">
    <property type="component" value="Chromosome"/>
</dbReference>
<keyword evidence="4" id="KW-1185">Reference proteome</keyword>
<dbReference type="RefSeq" id="WP_111954830.1">
    <property type="nucleotide sequence ID" value="NZ_CP036313.1"/>
</dbReference>
<dbReference type="NCBIfam" id="TIGR02242">
    <property type="entry name" value="tail_TIGR02242"/>
    <property type="match status" value="1"/>
</dbReference>
<evidence type="ECO:0008006" key="5">
    <source>
        <dbReference type="Google" id="ProtNLM"/>
    </source>
</evidence>
<accession>A0A328FF71</accession>
<dbReference type="Proteomes" id="UP000248798">
    <property type="component" value="Unassembled WGS sequence"/>
</dbReference>
<name>A0A328FF71_9BACT</name>
<dbReference type="Pfam" id="PF09684">
    <property type="entry name" value="Tail_P2_I"/>
    <property type="match status" value="1"/>
</dbReference>
<dbReference type="EMBL" id="CP036313">
    <property type="protein sequence ID" value="QBH14244.1"/>
    <property type="molecule type" value="Genomic_DNA"/>
</dbReference>
<dbReference type="InterPro" id="IPR011748">
    <property type="entry name" value="Unchr_phage_tail-like"/>
</dbReference>
<evidence type="ECO:0000313" key="4">
    <source>
        <dbReference type="Proteomes" id="UP000293902"/>
    </source>
</evidence>
<evidence type="ECO:0000313" key="3">
    <source>
        <dbReference type="Proteomes" id="UP000248798"/>
    </source>
</evidence>
<dbReference type="InterPro" id="IPR006521">
    <property type="entry name" value="Tail_protein_I"/>
</dbReference>
<gene>
    <name evidence="2" type="ORF">DO021_06285</name>
    <name evidence="1" type="ORF">EYB58_15775</name>
</gene>
<evidence type="ECO:0000313" key="1">
    <source>
        <dbReference type="EMBL" id="QBH14244.1"/>
    </source>
</evidence>
<protein>
    <recommendedName>
        <fullName evidence="5">Phage tail protein</fullName>
    </recommendedName>
</protein>
<evidence type="ECO:0000313" key="2">
    <source>
        <dbReference type="EMBL" id="RAM02826.1"/>
    </source>
</evidence>
<organism evidence="2 3">
    <name type="scientific">Desulfobacter hydrogenophilus</name>
    <dbReference type="NCBI Taxonomy" id="2291"/>
    <lineage>
        <taxon>Bacteria</taxon>
        <taxon>Pseudomonadati</taxon>
        <taxon>Thermodesulfobacteriota</taxon>
        <taxon>Desulfobacteria</taxon>
        <taxon>Desulfobacterales</taxon>
        <taxon>Desulfobacteraceae</taxon>
        <taxon>Desulfobacter</taxon>
    </lineage>
</organism>